<gene>
    <name evidence="2" type="ORF">ENT87_05340</name>
    <name evidence="3" type="ORF">ENU30_05575</name>
</gene>
<dbReference type="EMBL" id="DTBZ01000101">
    <property type="protein sequence ID" value="HGQ18425.1"/>
    <property type="molecule type" value="Genomic_DNA"/>
</dbReference>
<proteinExistence type="predicted"/>
<dbReference type="AlphaFoldDB" id="A0A7J3JR65"/>
<name>A0A7J3JR65_9CREN</name>
<sequence length="229" mass="25588">MERRYVLVGLVVIALAVTFMVYGIVVASDRIVGTALSVSVIGIVFIIAGFGYSEPTEDMLKHYIEDLDAVLVRLIEDMGIPSKHKLKLCYEKKTFYFSSKDIECNNIVVGIGTAKNIPYVGISAENILKFVMHSVGVGDLIDKLRNIFIETAMVCRGISVTREDSLISIEFIDLTNIGFNYIKMPVNPLRLYVLAVIAHHFEQNVEIVTEIVSQESYKVTLRLEGTKYG</sequence>
<evidence type="ECO:0000256" key="1">
    <source>
        <dbReference type="SAM" id="Phobius"/>
    </source>
</evidence>
<evidence type="ECO:0000313" key="3">
    <source>
        <dbReference type="EMBL" id="HGQ18425.1"/>
    </source>
</evidence>
<keyword evidence="1" id="KW-1133">Transmembrane helix</keyword>
<accession>A0A7J3JR65</accession>
<keyword evidence="1" id="KW-0472">Membrane</keyword>
<protein>
    <submittedName>
        <fullName evidence="3">Uncharacterized protein</fullName>
    </submittedName>
</protein>
<feature type="transmembrane region" description="Helical" evidence="1">
    <location>
        <begin position="5"/>
        <end position="25"/>
    </location>
</feature>
<organism evidence="3">
    <name type="scientific">Ignisphaera aggregans</name>
    <dbReference type="NCBI Taxonomy" id="334771"/>
    <lineage>
        <taxon>Archaea</taxon>
        <taxon>Thermoproteota</taxon>
        <taxon>Thermoprotei</taxon>
        <taxon>Desulfurococcales</taxon>
        <taxon>Desulfurococcaceae</taxon>
        <taxon>Ignisphaera</taxon>
    </lineage>
</organism>
<evidence type="ECO:0000313" key="2">
    <source>
        <dbReference type="EMBL" id="HGN36952.1"/>
    </source>
</evidence>
<keyword evidence="1" id="KW-0812">Transmembrane</keyword>
<feature type="transmembrane region" description="Helical" evidence="1">
    <location>
        <begin position="31"/>
        <end position="52"/>
    </location>
</feature>
<comment type="caution">
    <text evidence="3">The sequence shown here is derived from an EMBL/GenBank/DDBJ whole genome shotgun (WGS) entry which is preliminary data.</text>
</comment>
<reference evidence="3" key="1">
    <citation type="journal article" date="2020" name="mSystems">
        <title>Genome- and Community-Level Interaction Insights into Carbon Utilization and Element Cycling Functions of Hydrothermarchaeota in Hydrothermal Sediment.</title>
        <authorList>
            <person name="Zhou Z."/>
            <person name="Liu Y."/>
            <person name="Xu W."/>
            <person name="Pan J."/>
            <person name="Luo Z.H."/>
            <person name="Li M."/>
        </authorList>
    </citation>
    <scope>NUCLEOTIDE SEQUENCE [LARGE SCALE GENOMIC DNA]</scope>
    <source>
        <strain evidence="2">SpSt-618</strain>
        <strain evidence="3">SpSt-657</strain>
    </source>
</reference>
<dbReference type="EMBL" id="DTAI01000150">
    <property type="protein sequence ID" value="HGN36952.1"/>
    <property type="molecule type" value="Genomic_DNA"/>
</dbReference>